<dbReference type="SUPFAM" id="SSF52402">
    <property type="entry name" value="Adenine nucleotide alpha hydrolases-like"/>
    <property type="match status" value="1"/>
</dbReference>
<evidence type="ECO:0000313" key="2">
    <source>
        <dbReference type="Proteomes" id="UP000195787"/>
    </source>
</evidence>
<dbReference type="Proteomes" id="UP000195787">
    <property type="component" value="Unassembled WGS sequence"/>
</dbReference>
<organism evidence="1 2">
    <name type="scientific">Agrococcus casei LMG 22410</name>
    <dbReference type="NCBI Taxonomy" id="1255656"/>
    <lineage>
        <taxon>Bacteria</taxon>
        <taxon>Bacillati</taxon>
        <taxon>Actinomycetota</taxon>
        <taxon>Actinomycetes</taxon>
        <taxon>Micrococcales</taxon>
        <taxon>Microbacteriaceae</taxon>
        <taxon>Agrococcus</taxon>
    </lineage>
</organism>
<dbReference type="EMBL" id="FUHU01000020">
    <property type="protein sequence ID" value="SJM53297.1"/>
    <property type="molecule type" value="Genomic_DNA"/>
</dbReference>
<accession>A0A1R4FBP7</accession>
<evidence type="ECO:0000313" key="1">
    <source>
        <dbReference type="EMBL" id="SJM53297.1"/>
    </source>
</evidence>
<sequence length="482" mass="54336">MMRLRRCPRTSISFSGGNPMDPLDYRLGFVCARRSQALENQQRFSNWNRILTDHHKFFVHPQANVRTLTDVAGRTVVVIGDIFVAHGTRQLDELLLLLASGDRVVTDDISGRFAVFVLDGLSATVLNDPLGSQSVFYTLGSDSIVSSHASLLAAVVGRRRASSLVNYMQSEGYRARNTRFMPGDLTLYDGIVHLVPNNELRMDTGMTSRYWPRQAVEPETFEGLLEVWTDYFRNYSRLLQATYEPVVGLTGGLDSRTVIATLRSFGVQPRYVTWDMGSDEAARIPGLVSHLDARHDWIELSASKVGQEYEPMRDIAREATHYTRGRPVLPSLMAELAGTRDVFVKGLGGEVMRGPWNSGQLSWLPEGPEKMMYRLYAGKAVPAHDEAYQSTTMEAIRGFISRANYSENLHGCDVGDLVYWEQRMGNWTSVQHAEMAVAMQSHSAMNSRRMFQAAWGLPEAERFSPDLLPRIMRLFDPELERL</sequence>
<proteinExistence type="predicted"/>
<gene>
    <name evidence="1" type="ORF">CZ674_03730</name>
</gene>
<dbReference type="AlphaFoldDB" id="A0A1R4FBP7"/>
<protein>
    <submittedName>
        <fullName evidence="1">Uncharacterized protein</fullName>
    </submittedName>
</protein>
<dbReference type="Gene3D" id="3.40.50.620">
    <property type="entry name" value="HUPs"/>
    <property type="match status" value="1"/>
</dbReference>
<reference evidence="1 2" key="1">
    <citation type="submission" date="2017-02" db="EMBL/GenBank/DDBJ databases">
        <authorList>
            <person name="Peterson S.W."/>
        </authorList>
    </citation>
    <scope>NUCLEOTIDE SEQUENCE [LARGE SCALE GENOMIC DNA]</scope>
    <source>
        <strain evidence="1 2">LMG 22410</strain>
    </source>
</reference>
<dbReference type="InterPro" id="IPR014729">
    <property type="entry name" value="Rossmann-like_a/b/a_fold"/>
</dbReference>
<keyword evidence="2" id="KW-1185">Reference proteome</keyword>
<name>A0A1R4FBP7_9MICO</name>